<sequence>MRWLQRLNFEPMTSAPSLPHSSPWWRVSRQTVCSVYSIPPPLHSPQSLHRPPATRPATPPTEEDPRSTY</sequence>
<organism evidence="2">
    <name type="scientific">Chromera velia CCMP2878</name>
    <dbReference type="NCBI Taxonomy" id="1169474"/>
    <lineage>
        <taxon>Eukaryota</taxon>
        <taxon>Sar</taxon>
        <taxon>Alveolata</taxon>
        <taxon>Colpodellida</taxon>
        <taxon>Chromeraceae</taxon>
        <taxon>Chromera</taxon>
    </lineage>
</organism>
<dbReference type="EMBL" id="CDMZ01003007">
    <property type="protein sequence ID" value="CEM44750.1"/>
    <property type="molecule type" value="Genomic_DNA"/>
</dbReference>
<evidence type="ECO:0000313" key="2">
    <source>
        <dbReference type="EMBL" id="CEM44750.1"/>
    </source>
</evidence>
<accession>A0A0G4HL01</accession>
<proteinExistence type="predicted"/>
<dbReference type="AlphaFoldDB" id="A0A0G4HL01"/>
<feature type="region of interest" description="Disordered" evidence="1">
    <location>
        <begin position="38"/>
        <end position="69"/>
    </location>
</feature>
<evidence type="ECO:0000256" key="1">
    <source>
        <dbReference type="SAM" id="MobiDB-lite"/>
    </source>
</evidence>
<name>A0A0G4HL01_9ALVE</name>
<protein>
    <submittedName>
        <fullName evidence="2">Uncharacterized protein</fullName>
    </submittedName>
</protein>
<reference evidence="2" key="1">
    <citation type="submission" date="2014-11" db="EMBL/GenBank/DDBJ databases">
        <authorList>
            <person name="Otto D Thomas"/>
            <person name="Naeem Raeece"/>
        </authorList>
    </citation>
    <scope>NUCLEOTIDE SEQUENCE</scope>
</reference>
<gene>
    <name evidence="2" type="ORF">Cvel_28587</name>
</gene>
<dbReference type="VEuPathDB" id="CryptoDB:Cvel_28587"/>